<dbReference type="Pfam" id="PF04389">
    <property type="entry name" value="Peptidase_M28"/>
    <property type="match status" value="1"/>
</dbReference>
<dbReference type="OrthoDB" id="9787436at2"/>
<keyword evidence="3" id="KW-1185">Reference proteome</keyword>
<dbReference type="HOGENOM" id="CLU_047420_0_0_10"/>
<sequence>MRKYCFSFLFSVVALWGQAQDIIVRDSEIKSIVDEISVENLQALNNKLVSFGTRHTLSDTTSAIKGIGAARRWIFSEFQRYSKESGGRLKVEYDTFFVEPDGNRITKKAELKNVLAILPGTDPADKRVFIVSGHFDSRASNVNNDTITAPGANDDGSGTVAVMELARVMSKHKFNATIIFACVTGEEQGLLGSANLAKRAIEEKWEIKGMITNDIVGNSYGAETDLKDNLRLRVFSEGVPAAETGPMALQRQQAGGENDSPARQFSRYVKEVGERYVDNMEVKLIFRKDRYLRGGDHTPFSNAGFAAIRFTEMNENFDRQHQDLRTENGRNYGDLSEFVDFGYLKKVTGINAATLANLAKAPQEPQNVSILTKQLTNFTELAWGIPQGQKPKGYYVLLRETTSPFWEKKLFVETNQVKLPYSKDNYFFGVQSVDDKGHESLIVFPKPLRQ</sequence>
<dbReference type="STRING" id="929556.Solca_3758"/>
<dbReference type="GO" id="GO:0008235">
    <property type="term" value="F:metalloexopeptidase activity"/>
    <property type="evidence" value="ECO:0007669"/>
    <property type="project" value="InterPro"/>
</dbReference>
<gene>
    <name evidence="2" type="ordered locus">Solca_3758</name>
</gene>
<dbReference type="RefSeq" id="WP_014681981.1">
    <property type="nucleotide sequence ID" value="NC_017770.1"/>
</dbReference>
<dbReference type="GO" id="GO:0006508">
    <property type="term" value="P:proteolysis"/>
    <property type="evidence" value="ECO:0007669"/>
    <property type="project" value="InterPro"/>
</dbReference>
<accession>H8KMG3</accession>
<dbReference type="PANTHER" id="PTHR12147">
    <property type="entry name" value="METALLOPEPTIDASE M28 FAMILY MEMBER"/>
    <property type="match status" value="1"/>
</dbReference>
<proteinExistence type="predicted"/>
<dbReference type="EMBL" id="CP003349">
    <property type="protein sequence ID" value="AFD08758.1"/>
    <property type="molecule type" value="Genomic_DNA"/>
</dbReference>
<dbReference type="Proteomes" id="UP000007590">
    <property type="component" value="Chromosome"/>
</dbReference>
<organism evidence="2 3">
    <name type="scientific">Solitalea canadensis (strain ATCC 29591 / DSM 3403 / JCM 21819 / LMG 8368 / NBRC 15130 / NCIMB 12057 / USAM 9D)</name>
    <name type="common">Flexibacter canadensis</name>
    <dbReference type="NCBI Taxonomy" id="929556"/>
    <lineage>
        <taxon>Bacteria</taxon>
        <taxon>Pseudomonadati</taxon>
        <taxon>Bacteroidota</taxon>
        <taxon>Sphingobacteriia</taxon>
        <taxon>Sphingobacteriales</taxon>
        <taxon>Sphingobacteriaceae</taxon>
        <taxon>Solitalea</taxon>
    </lineage>
</organism>
<evidence type="ECO:0000313" key="3">
    <source>
        <dbReference type="Proteomes" id="UP000007590"/>
    </source>
</evidence>
<name>H8KMG3_SOLCM</name>
<dbReference type="AlphaFoldDB" id="H8KMG3"/>
<dbReference type="eggNOG" id="COG2234">
    <property type="taxonomic scope" value="Bacteria"/>
</dbReference>
<feature type="domain" description="Peptidase M28" evidence="1">
    <location>
        <begin position="113"/>
        <end position="325"/>
    </location>
</feature>
<reference evidence="2" key="1">
    <citation type="submission" date="2012-02" db="EMBL/GenBank/DDBJ databases">
        <title>The complete genome of Solitalea canadensis DSM 3403.</title>
        <authorList>
            <consortium name="US DOE Joint Genome Institute (JGI-PGF)"/>
            <person name="Lucas S."/>
            <person name="Copeland A."/>
            <person name="Lapidus A."/>
            <person name="Glavina del Rio T."/>
            <person name="Dalin E."/>
            <person name="Tice H."/>
            <person name="Bruce D."/>
            <person name="Goodwin L."/>
            <person name="Pitluck S."/>
            <person name="Peters L."/>
            <person name="Ovchinnikova G."/>
            <person name="Lu M."/>
            <person name="Kyrpides N."/>
            <person name="Mavromatis K."/>
            <person name="Ivanova N."/>
            <person name="Brettin T."/>
            <person name="Detter J.C."/>
            <person name="Han C."/>
            <person name="Larimer F."/>
            <person name="Land M."/>
            <person name="Hauser L."/>
            <person name="Markowitz V."/>
            <person name="Cheng J.-F."/>
            <person name="Hugenholtz P."/>
            <person name="Woyke T."/>
            <person name="Wu D."/>
            <person name="Spring S."/>
            <person name="Schroeder M."/>
            <person name="Kopitz M."/>
            <person name="Brambilla E."/>
            <person name="Klenk H.-P."/>
            <person name="Eisen J.A."/>
        </authorList>
    </citation>
    <scope>NUCLEOTIDE SEQUENCE</scope>
    <source>
        <strain evidence="2">DSM 3403</strain>
    </source>
</reference>
<keyword evidence="2" id="KW-0031">Aminopeptidase</keyword>
<keyword evidence="2" id="KW-0645">Protease</keyword>
<dbReference type="PANTHER" id="PTHR12147:SF26">
    <property type="entry name" value="PEPTIDASE M28 DOMAIN-CONTAINING PROTEIN"/>
    <property type="match status" value="1"/>
</dbReference>
<protein>
    <submittedName>
        <fullName evidence="2">Putative aminopeptidase</fullName>
    </submittedName>
</protein>
<dbReference type="KEGG" id="scn:Solca_3758"/>
<evidence type="ECO:0000259" key="1">
    <source>
        <dbReference type="Pfam" id="PF04389"/>
    </source>
</evidence>
<dbReference type="InterPro" id="IPR045175">
    <property type="entry name" value="M28_fam"/>
</dbReference>
<keyword evidence="2" id="KW-0378">Hydrolase</keyword>
<evidence type="ECO:0000313" key="2">
    <source>
        <dbReference type="EMBL" id="AFD08758.1"/>
    </source>
</evidence>
<dbReference type="Gene3D" id="3.40.630.10">
    <property type="entry name" value="Zn peptidases"/>
    <property type="match status" value="1"/>
</dbReference>
<dbReference type="InterPro" id="IPR007484">
    <property type="entry name" value="Peptidase_M28"/>
</dbReference>
<dbReference type="SUPFAM" id="SSF53187">
    <property type="entry name" value="Zn-dependent exopeptidases"/>
    <property type="match status" value="1"/>
</dbReference>
<dbReference type="GO" id="GO:0004177">
    <property type="term" value="F:aminopeptidase activity"/>
    <property type="evidence" value="ECO:0007669"/>
    <property type="project" value="UniProtKB-KW"/>
</dbReference>